<reference evidence="2" key="1">
    <citation type="journal article" date="2015" name="Nature">
        <title>Complex archaea that bridge the gap between prokaryotes and eukaryotes.</title>
        <authorList>
            <person name="Spang A."/>
            <person name="Saw J.H."/>
            <person name="Jorgensen S.L."/>
            <person name="Zaremba-Niedzwiedzka K."/>
            <person name="Martijn J."/>
            <person name="Lind A.E."/>
            <person name="van Eijk R."/>
            <person name="Schleper C."/>
            <person name="Guy L."/>
            <person name="Ettema T.J."/>
        </authorList>
    </citation>
    <scope>NUCLEOTIDE SEQUENCE</scope>
</reference>
<dbReference type="AlphaFoldDB" id="A0A0F9RKI2"/>
<proteinExistence type="predicted"/>
<dbReference type="EMBL" id="LAZR01002800">
    <property type="protein sequence ID" value="KKN25476.1"/>
    <property type="molecule type" value="Genomic_DNA"/>
</dbReference>
<organism evidence="2">
    <name type="scientific">marine sediment metagenome</name>
    <dbReference type="NCBI Taxonomy" id="412755"/>
    <lineage>
        <taxon>unclassified sequences</taxon>
        <taxon>metagenomes</taxon>
        <taxon>ecological metagenomes</taxon>
    </lineage>
</organism>
<feature type="coiled-coil region" evidence="1">
    <location>
        <begin position="346"/>
        <end position="468"/>
    </location>
</feature>
<comment type="caution">
    <text evidence="2">The sequence shown here is derived from an EMBL/GenBank/DDBJ whole genome shotgun (WGS) entry which is preliminary data.</text>
</comment>
<keyword evidence="1" id="KW-0175">Coiled coil</keyword>
<protein>
    <submittedName>
        <fullName evidence="2">Uncharacterized protein</fullName>
    </submittedName>
</protein>
<evidence type="ECO:0000256" key="1">
    <source>
        <dbReference type="SAM" id="Coils"/>
    </source>
</evidence>
<sequence length="569" mass="64510">MNTADTAIQFPITMKMRRHRTGSGTKHTGRIPITLHHHENKRVRSEERAVEKARKVKISQVVDSPMPLIDIGIEKISEIIKSVTGIFEDSFQDAWVSVIETGASTEDEIRQIANECSQKNAKEVISDSYKQRSIDEPLGHGQDSSEDFTLKDILVSPIDRSGSEDQYIASSTGKINKKGNVALDDEVVKAIKAKYPHDPLTHAIRKLASLPPPNRKKLGWHKWEDAIIKVRYPWGGSRAVMVDVYRTEAAIVSRAKQLGIIRGKLNGYKPCPDWLNIREVAEKIGKTWKTAERFINEGVIQSIRIPNYHQGHDGVFVTPEAIKDYDNRKEIIKQERKRKHIEATQKTIAEKKLAKQEQAKALKEAENKIKLESVHIIAGKTTSLKLEQSQLKDIKRDVNVAQNRLVVQRKEIKEQRVILNEQKASLRKEKAGWIKEQRVILNEQKASMSSLENNLNIKETQLQEKEMKLSAMGKSIEGAKANYELQRNYNLNKAITELKESPQSWKVARKGDKTHYVLLKDGGLVSLCRKLSSPMPVDTIIKYNYDPFVEGEPSCKKCLALKEAQTGEG</sequence>
<accession>A0A0F9RKI2</accession>
<evidence type="ECO:0000313" key="2">
    <source>
        <dbReference type="EMBL" id="KKN25476.1"/>
    </source>
</evidence>
<name>A0A0F9RKI2_9ZZZZ</name>
<gene>
    <name evidence="2" type="ORF">LCGC14_0884410</name>
</gene>